<feature type="domain" description="Sulfatase N-terminal" evidence="8">
    <location>
        <begin position="33"/>
        <end position="415"/>
    </location>
</feature>
<dbReference type="InterPro" id="IPR050738">
    <property type="entry name" value="Sulfatase"/>
</dbReference>
<dbReference type="InterPro" id="IPR024607">
    <property type="entry name" value="Sulfatase_CS"/>
</dbReference>
<keyword evidence="10" id="KW-1185">Reference proteome</keyword>
<evidence type="ECO:0000256" key="7">
    <source>
        <dbReference type="SAM" id="SignalP"/>
    </source>
</evidence>
<comment type="cofactor">
    <cofactor evidence="1">
        <name>Ca(2+)</name>
        <dbReference type="ChEBI" id="CHEBI:29108"/>
    </cofactor>
</comment>
<dbReference type="Gene3D" id="1.10.287.550">
    <property type="entry name" value="Helix hairpin bin"/>
    <property type="match status" value="1"/>
</dbReference>
<dbReference type="Pfam" id="PF00884">
    <property type="entry name" value="Sulfatase"/>
    <property type="match status" value="1"/>
</dbReference>
<feature type="transmembrane region" description="Helical" evidence="6">
    <location>
        <begin position="190"/>
        <end position="210"/>
    </location>
</feature>
<evidence type="ECO:0000256" key="4">
    <source>
        <dbReference type="ARBA" id="ARBA00022801"/>
    </source>
</evidence>
<dbReference type="Gene3D" id="3.30.1120.10">
    <property type="match status" value="1"/>
</dbReference>
<organism evidence="9 10">
    <name type="scientific">Mya arenaria</name>
    <name type="common">Soft-shell clam</name>
    <dbReference type="NCBI Taxonomy" id="6604"/>
    <lineage>
        <taxon>Eukaryota</taxon>
        <taxon>Metazoa</taxon>
        <taxon>Spiralia</taxon>
        <taxon>Lophotrochozoa</taxon>
        <taxon>Mollusca</taxon>
        <taxon>Bivalvia</taxon>
        <taxon>Autobranchia</taxon>
        <taxon>Heteroconchia</taxon>
        <taxon>Euheterodonta</taxon>
        <taxon>Imparidentia</taxon>
        <taxon>Neoheterodontei</taxon>
        <taxon>Myida</taxon>
        <taxon>Myoidea</taxon>
        <taxon>Myidae</taxon>
        <taxon>Mya</taxon>
    </lineage>
</organism>
<keyword evidence="5" id="KW-0106">Calcium</keyword>
<comment type="similarity">
    <text evidence="2">Belongs to the sulfatase family.</text>
</comment>
<evidence type="ECO:0000313" key="9">
    <source>
        <dbReference type="EMBL" id="WAQ93892.1"/>
    </source>
</evidence>
<dbReference type="Gene3D" id="3.40.720.10">
    <property type="entry name" value="Alkaline Phosphatase, subunit A"/>
    <property type="match status" value="1"/>
</dbReference>
<evidence type="ECO:0000259" key="8">
    <source>
        <dbReference type="Pfam" id="PF00884"/>
    </source>
</evidence>
<dbReference type="InterPro" id="IPR017850">
    <property type="entry name" value="Alkaline_phosphatase_core_sf"/>
</dbReference>
<name>A0ABY7D892_MYAAR</name>
<protein>
    <submittedName>
        <fullName evidence="9">STS-like protein</fullName>
    </submittedName>
</protein>
<keyword evidence="6" id="KW-0812">Transmembrane</keyword>
<evidence type="ECO:0000256" key="6">
    <source>
        <dbReference type="SAM" id="Phobius"/>
    </source>
</evidence>
<dbReference type="PANTHER" id="PTHR42693:SF49">
    <property type="entry name" value="SULFATASE N-TERMINAL DOMAIN-CONTAINING PROTEIN"/>
    <property type="match status" value="1"/>
</dbReference>
<keyword evidence="4" id="KW-0378">Hydrolase</keyword>
<keyword evidence="6" id="KW-0472">Membrane</keyword>
<keyword evidence="6" id="KW-1133">Transmembrane helix</keyword>
<dbReference type="SUPFAM" id="SSF53649">
    <property type="entry name" value="Alkaline phosphatase-like"/>
    <property type="match status" value="1"/>
</dbReference>
<keyword evidence="3" id="KW-0479">Metal-binding</keyword>
<keyword evidence="7" id="KW-0732">Signal</keyword>
<evidence type="ECO:0000256" key="1">
    <source>
        <dbReference type="ARBA" id="ARBA00001913"/>
    </source>
</evidence>
<feature type="transmembrane region" description="Helical" evidence="6">
    <location>
        <begin position="217"/>
        <end position="238"/>
    </location>
</feature>
<dbReference type="InterPro" id="IPR000917">
    <property type="entry name" value="Sulfatase_N"/>
</dbReference>
<evidence type="ECO:0000256" key="2">
    <source>
        <dbReference type="ARBA" id="ARBA00008779"/>
    </source>
</evidence>
<dbReference type="Pfam" id="PF14707">
    <property type="entry name" value="Sulfatase_C"/>
    <property type="match status" value="1"/>
</dbReference>
<dbReference type="Proteomes" id="UP001164746">
    <property type="component" value="Chromosome 1"/>
</dbReference>
<dbReference type="PROSITE" id="PS00523">
    <property type="entry name" value="SULFATASE_1"/>
    <property type="match status" value="1"/>
</dbReference>
<dbReference type="EMBL" id="CP111012">
    <property type="protein sequence ID" value="WAQ93892.1"/>
    <property type="molecule type" value="Genomic_DNA"/>
</dbReference>
<feature type="chain" id="PRO_5046998258" evidence="7">
    <location>
        <begin position="30"/>
        <end position="580"/>
    </location>
</feature>
<evidence type="ECO:0000313" key="10">
    <source>
        <dbReference type="Proteomes" id="UP001164746"/>
    </source>
</evidence>
<evidence type="ECO:0000256" key="5">
    <source>
        <dbReference type="ARBA" id="ARBA00022837"/>
    </source>
</evidence>
<reference evidence="9" key="1">
    <citation type="submission" date="2022-11" db="EMBL/GenBank/DDBJ databases">
        <title>Centuries of genome instability and evolution in soft-shell clam transmissible cancer (bioRxiv).</title>
        <authorList>
            <person name="Hart S.F.M."/>
            <person name="Yonemitsu M.A."/>
            <person name="Giersch R.M."/>
            <person name="Beal B.F."/>
            <person name="Arriagada G."/>
            <person name="Davis B.W."/>
            <person name="Ostrander E.A."/>
            <person name="Goff S.P."/>
            <person name="Metzger M.J."/>
        </authorList>
    </citation>
    <scope>NUCLEOTIDE SEQUENCE</scope>
    <source>
        <strain evidence="9">MELC-2E11</strain>
        <tissue evidence="9">Siphon/mantle</tissue>
    </source>
</reference>
<proteinExistence type="inferred from homology"/>
<sequence length="580" mass="64400">MFNISNMPMFNNIARGVLILCIFKQALSAERKPNIVVFIADDLGYADLGCYGNNTLKTPHIDSLARDGVRLTHHVATASVCTPSRAALLTGRHQMRSGLAPSTNIRINFWVGSRGGLPPSEITFAELTEQAGYRNALIGKWHLGNHRDRPGDHAHHPLSQGFHYFYGLLGTNFDDFANDGSKVVLKQRPYFNIQILASWLSIVACLIYAYRAKYIGVFLFAVLVFSLTAICWYLYYIMNNLYFLNSMLHRNHDIVEQPAELVGLSKRLVHEGLEFITNSSGADSPFLLVMSFVHVHTVLRVSRDWDGSSAHGIFGDAVQEMDWSVGQILDALDSSGQRDNTLVYFTSDHGAHKELGVHGGCNGVFKGGKSHGAPEGGIRVPGIFRWPAVLPAGRTVDAPVSLMDLFPLVAKAAGISLPDDRAIDGRDVLPLLKGDTDVTPHEFMFHYCGSILAAVRYIPKTGGRVWKQVSHMPNYLPGTDVCKFGCRCSDLILQDPPLIYEVISDPSESHPIDSQSVEYADISKKVEAAIKVHEASLEPVESMFSYTNVLWRYTYQECCNGTFPFYCQCSDSKYSNKFYV</sequence>
<feature type="signal peptide" evidence="7">
    <location>
        <begin position="1"/>
        <end position="29"/>
    </location>
</feature>
<gene>
    <name evidence="9" type="ORF">MAR_006363</name>
</gene>
<dbReference type="PANTHER" id="PTHR42693">
    <property type="entry name" value="ARYLSULFATASE FAMILY MEMBER"/>
    <property type="match status" value="1"/>
</dbReference>
<accession>A0ABY7D892</accession>
<evidence type="ECO:0000256" key="3">
    <source>
        <dbReference type="ARBA" id="ARBA00022723"/>
    </source>
</evidence>